<reference key="1">
    <citation type="journal article" date="1995" name="Regul. Pept.">
        <title>Isolation and identification of Lom-SG-SASP, a salivation stimulating peptide from the salivary glands of Locusta migratoria.</title>
        <authorList>
            <person name="Veelaert D."/>
            <person name="Schoofs L."/>
            <person name="Proost P."/>
            <person name="Van Damme J."/>
            <person name="Devreese B."/>
            <person name="Van Beeumen J."/>
            <person name="De Loof A."/>
        </authorList>
    </citation>
    <scope>PROTEIN SEQUENCE</scope>
</reference>
<keyword id="KW-0903">Direct protein sequencing</keyword>
<proteinExistence type="evidence at protein level"/>
<accession>Q9TWD5</accession>
<name>Q9TWD5_LOCMI</name>
<organism>
    <name type="scientific">Locusta migratoria</name>
    <name type="common">Migratory locust</name>
    <dbReference type="NCBI Taxonomy" id="7004"/>
    <lineage>
        <taxon>Eukaryota</taxon>
        <taxon>Metazoa</taxon>
        <taxon>Ecdysozoa</taxon>
        <taxon>Arthropoda</taxon>
        <taxon>Hexapoda</taxon>
        <taxon>Insecta</taxon>
        <taxon>Pterygota</taxon>
        <taxon>Neoptera</taxon>
        <taxon>Polyneoptera</taxon>
        <taxon>Orthoptera</taxon>
        <taxon>Caelifera</taxon>
        <taxon>Acrididea</taxon>
        <taxon>Acridomorpha</taxon>
        <taxon>Acridoidea</taxon>
        <taxon>Acrididae</taxon>
        <taxon>Oedipodinae</taxon>
        <taxon>Locusta</taxon>
    </lineage>
</organism>
<protein>
    <submittedName>
        <fullName>LOM-SG-SASP=SALIVATION stimulating peptide</fullName>
    </submittedName>
</protein>
<sequence length="15" mass="1780">EVGDLFKEWLQGNMN</sequence>